<evidence type="ECO:0000256" key="3">
    <source>
        <dbReference type="ARBA" id="ARBA00022692"/>
    </source>
</evidence>
<feature type="transmembrane region" description="Helical" evidence="6">
    <location>
        <begin position="313"/>
        <end position="330"/>
    </location>
</feature>
<keyword evidence="9" id="KW-1185">Reference proteome</keyword>
<accession>A0ABT6YDM2</accession>
<keyword evidence="3 6" id="KW-0812">Transmembrane</keyword>
<name>A0ABT6YDM2_9BACT</name>
<dbReference type="InterPro" id="IPR044770">
    <property type="entry name" value="MFS_spinster-like"/>
</dbReference>
<feature type="transmembrane region" description="Helical" evidence="6">
    <location>
        <begin position="51"/>
        <end position="72"/>
    </location>
</feature>
<dbReference type="PROSITE" id="PS50850">
    <property type="entry name" value="MFS"/>
    <property type="match status" value="1"/>
</dbReference>
<dbReference type="RefSeq" id="WP_283346046.1">
    <property type="nucleotide sequence ID" value="NZ_JASHIF010000021.1"/>
</dbReference>
<evidence type="ECO:0000256" key="6">
    <source>
        <dbReference type="SAM" id="Phobius"/>
    </source>
</evidence>
<proteinExistence type="predicted"/>
<feature type="transmembrane region" description="Helical" evidence="6">
    <location>
        <begin position="105"/>
        <end position="127"/>
    </location>
</feature>
<sequence>MLSNSKNYKWLVVALLWVVALLNYLDRQMLSTMKASMQVSIVELQTAANFGQLMAIFLWIYGLMSPISGLAADRINRKWIIVSSLFVWSAVTLLMGFAQNFTQLLALRALMGFSESLYIPAALSLIADYHDSKSRSIAIGIHMTGLYIGQSLGGFGATIAASFSWQATFQLFGFVGVGYALLLMVLLKENRKKEEYNITEVSENKIVHNLKSLFGNTAFILLLLYFTIPSLSGWGIKNWLPTLFSQSLKIDMAQAGPLSTITMAFSSLVGVLAGGYLSDRWIQTHIRGRIFVSTIGLGLTIPALFLLGFGTEVWHLVGAAICFGLGYGMFDANNMPILCQIVSEKQRGTAYGLMNMCGVFAGALITNILGKSTDQGNLGYDLASLGGLVFIALGIFLALIKPKTSK</sequence>
<feature type="transmembrane region" description="Helical" evidence="6">
    <location>
        <begin position="256"/>
        <end position="278"/>
    </location>
</feature>
<feature type="transmembrane region" description="Helical" evidence="6">
    <location>
        <begin position="139"/>
        <end position="163"/>
    </location>
</feature>
<feature type="transmembrane region" description="Helical" evidence="6">
    <location>
        <begin position="350"/>
        <end position="370"/>
    </location>
</feature>
<dbReference type="Pfam" id="PF07690">
    <property type="entry name" value="MFS_1"/>
    <property type="match status" value="1"/>
</dbReference>
<feature type="transmembrane region" description="Helical" evidence="6">
    <location>
        <begin position="79"/>
        <end position="99"/>
    </location>
</feature>
<protein>
    <submittedName>
        <fullName evidence="8">MFS transporter</fullName>
    </submittedName>
</protein>
<keyword evidence="2" id="KW-0813">Transport</keyword>
<feature type="domain" description="Major facilitator superfamily (MFS) profile" evidence="7">
    <location>
        <begin position="12"/>
        <end position="405"/>
    </location>
</feature>
<evidence type="ECO:0000256" key="4">
    <source>
        <dbReference type="ARBA" id="ARBA00022989"/>
    </source>
</evidence>
<evidence type="ECO:0000256" key="1">
    <source>
        <dbReference type="ARBA" id="ARBA00004141"/>
    </source>
</evidence>
<organism evidence="8 9">
    <name type="scientific">Flectobacillus roseus</name>
    <dbReference type="NCBI Taxonomy" id="502259"/>
    <lineage>
        <taxon>Bacteria</taxon>
        <taxon>Pseudomonadati</taxon>
        <taxon>Bacteroidota</taxon>
        <taxon>Cytophagia</taxon>
        <taxon>Cytophagales</taxon>
        <taxon>Flectobacillaceae</taxon>
        <taxon>Flectobacillus</taxon>
    </lineage>
</organism>
<feature type="transmembrane region" description="Helical" evidence="6">
    <location>
        <begin position="382"/>
        <end position="400"/>
    </location>
</feature>
<dbReference type="PANTHER" id="PTHR23505">
    <property type="entry name" value="SPINSTER"/>
    <property type="match status" value="1"/>
</dbReference>
<dbReference type="EMBL" id="JASHIF010000021">
    <property type="protein sequence ID" value="MDI9861681.1"/>
    <property type="molecule type" value="Genomic_DNA"/>
</dbReference>
<reference evidence="8 9" key="1">
    <citation type="submission" date="2023-05" db="EMBL/GenBank/DDBJ databases">
        <title>Novel species of genus Flectobacillus isolated from stream in China.</title>
        <authorList>
            <person name="Lu H."/>
        </authorList>
    </citation>
    <scope>NUCLEOTIDE SEQUENCE [LARGE SCALE GENOMIC DNA]</scope>
    <source>
        <strain evidence="8 9">KCTC 42575</strain>
    </source>
</reference>
<dbReference type="InterPro" id="IPR011701">
    <property type="entry name" value="MFS"/>
</dbReference>
<evidence type="ECO:0000313" key="8">
    <source>
        <dbReference type="EMBL" id="MDI9861681.1"/>
    </source>
</evidence>
<dbReference type="PANTHER" id="PTHR23505:SF79">
    <property type="entry name" value="PROTEIN SPINSTER"/>
    <property type="match status" value="1"/>
</dbReference>
<comment type="caution">
    <text evidence="8">The sequence shown here is derived from an EMBL/GenBank/DDBJ whole genome shotgun (WGS) entry which is preliminary data.</text>
</comment>
<dbReference type="SUPFAM" id="SSF103473">
    <property type="entry name" value="MFS general substrate transporter"/>
    <property type="match status" value="1"/>
</dbReference>
<evidence type="ECO:0000313" key="9">
    <source>
        <dbReference type="Proteomes" id="UP001236507"/>
    </source>
</evidence>
<evidence type="ECO:0000259" key="7">
    <source>
        <dbReference type="PROSITE" id="PS50850"/>
    </source>
</evidence>
<feature type="transmembrane region" description="Helical" evidence="6">
    <location>
        <begin position="213"/>
        <end position="236"/>
    </location>
</feature>
<dbReference type="Proteomes" id="UP001236507">
    <property type="component" value="Unassembled WGS sequence"/>
</dbReference>
<evidence type="ECO:0000256" key="2">
    <source>
        <dbReference type="ARBA" id="ARBA00022448"/>
    </source>
</evidence>
<dbReference type="InterPro" id="IPR020846">
    <property type="entry name" value="MFS_dom"/>
</dbReference>
<comment type="subcellular location">
    <subcellularLocation>
        <location evidence="1">Membrane</location>
        <topology evidence="1">Multi-pass membrane protein</topology>
    </subcellularLocation>
</comment>
<keyword evidence="4 6" id="KW-1133">Transmembrane helix</keyword>
<dbReference type="Gene3D" id="1.20.1250.20">
    <property type="entry name" value="MFS general substrate transporter like domains"/>
    <property type="match status" value="2"/>
</dbReference>
<keyword evidence="5 6" id="KW-0472">Membrane</keyword>
<feature type="transmembrane region" description="Helical" evidence="6">
    <location>
        <begin position="290"/>
        <end position="307"/>
    </location>
</feature>
<evidence type="ECO:0000256" key="5">
    <source>
        <dbReference type="ARBA" id="ARBA00023136"/>
    </source>
</evidence>
<gene>
    <name evidence="8" type="ORF">QM524_20845</name>
</gene>
<dbReference type="InterPro" id="IPR036259">
    <property type="entry name" value="MFS_trans_sf"/>
</dbReference>
<feature type="transmembrane region" description="Helical" evidence="6">
    <location>
        <begin position="169"/>
        <end position="187"/>
    </location>
</feature>